<dbReference type="Proteomes" id="UP001596470">
    <property type="component" value="Unassembled WGS sequence"/>
</dbReference>
<name>A0ABW2D192_9ACTN</name>
<evidence type="ECO:0000313" key="1">
    <source>
        <dbReference type="EMBL" id="MFC6956052.1"/>
    </source>
</evidence>
<gene>
    <name evidence="1" type="ORF">ACFQS3_02460</name>
</gene>
<proteinExistence type="predicted"/>
<organism evidence="1 2">
    <name type="scientific">Glycomyces mayteni</name>
    <dbReference type="NCBI Taxonomy" id="543887"/>
    <lineage>
        <taxon>Bacteria</taxon>
        <taxon>Bacillati</taxon>
        <taxon>Actinomycetota</taxon>
        <taxon>Actinomycetes</taxon>
        <taxon>Glycomycetales</taxon>
        <taxon>Glycomycetaceae</taxon>
        <taxon>Glycomyces</taxon>
    </lineage>
</organism>
<sequence length="55" mass="6479">MNDDEIKAKYEELVKFLNDNDFEAPGAEELWIKHDFNATRFVSYNAFKGEWSFTG</sequence>
<dbReference type="EMBL" id="JBHSYS010000001">
    <property type="protein sequence ID" value="MFC6956052.1"/>
    <property type="molecule type" value="Genomic_DNA"/>
</dbReference>
<reference evidence="2" key="1">
    <citation type="journal article" date="2019" name="Int. J. Syst. Evol. Microbiol.">
        <title>The Global Catalogue of Microorganisms (GCM) 10K type strain sequencing project: providing services to taxonomists for standard genome sequencing and annotation.</title>
        <authorList>
            <consortium name="The Broad Institute Genomics Platform"/>
            <consortium name="The Broad Institute Genome Sequencing Center for Infectious Disease"/>
            <person name="Wu L."/>
            <person name="Ma J."/>
        </authorList>
    </citation>
    <scope>NUCLEOTIDE SEQUENCE [LARGE SCALE GENOMIC DNA]</scope>
    <source>
        <strain evidence="2">KACC 12634</strain>
    </source>
</reference>
<keyword evidence="2" id="KW-1185">Reference proteome</keyword>
<evidence type="ECO:0000313" key="2">
    <source>
        <dbReference type="Proteomes" id="UP001596470"/>
    </source>
</evidence>
<comment type="caution">
    <text evidence="1">The sequence shown here is derived from an EMBL/GenBank/DDBJ whole genome shotgun (WGS) entry which is preliminary data.</text>
</comment>
<dbReference type="RefSeq" id="WP_382353351.1">
    <property type="nucleotide sequence ID" value="NZ_JBHMBP010000004.1"/>
</dbReference>
<accession>A0ABW2D192</accession>
<protein>
    <submittedName>
        <fullName evidence="1">Uncharacterized protein</fullName>
    </submittedName>
</protein>